<keyword evidence="2" id="KW-1185">Reference proteome</keyword>
<dbReference type="HOGENOM" id="CLU_2943281_0_0_1"/>
<dbReference type="Proteomes" id="UP000016935">
    <property type="component" value="Unassembled WGS sequence"/>
</dbReference>
<gene>
    <name evidence="1" type="ORF">SETTUDRAFT_163860</name>
</gene>
<organism evidence="1 2">
    <name type="scientific">Exserohilum turcicum (strain 28A)</name>
    <name type="common">Northern leaf blight fungus</name>
    <name type="synonym">Setosphaeria turcica</name>
    <dbReference type="NCBI Taxonomy" id="671987"/>
    <lineage>
        <taxon>Eukaryota</taxon>
        <taxon>Fungi</taxon>
        <taxon>Dikarya</taxon>
        <taxon>Ascomycota</taxon>
        <taxon>Pezizomycotina</taxon>
        <taxon>Dothideomycetes</taxon>
        <taxon>Pleosporomycetidae</taxon>
        <taxon>Pleosporales</taxon>
        <taxon>Pleosporineae</taxon>
        <taxon>Pleosporaceae</taxon>
        <taxon>Exserohilum</taxon>
    </lineage>
</organism>
<name>R0JW32_EXST2</name>
<evidence type="ECO:0000313" key="2">
    <source>
        <dbReference type="Proteomes" id="UP000016935"/>
    </source>
</evidence>
<dbReference type="AlphaFoldDB" id="R0JW32"/>
<evidence type="ECO:0000313" key="1">
    <source>
        <dbReference type="EMBL" id="EOA85148.1"/>
    </source>
</evidence>
<sequence length="60" mass="6391">MVESAGFEATRCIDGLGLFAYRLSFLISAAGSVVIWQGGPESFVTPRNGEEPCIEGVKRA</sequence>
<dbReference type="EMBL" id="KB908703">
    <property type="protein sequence ID" value="EOA85148.1"/>
    <property type="molecule type" value="Genomic_DNA"/>
</dbReference>
<reference evidence="1 2" key="1">
    <citation type="journal article" date="2012" name="PLoS Pathog.">
        <title>Diverse lifestyles and strategies of plant pathogenesis encoded in the genomes of eighteen Dothideomycetes fungi.</title>
        <authorList>
            <person name="Ohm R.A."/>
            <person name="Feau N."/>
            <person name="Henrissat B."/>
            <person name="Schoch C.L."/>
            <person name="Horwitz B.A."/>
            <person name="Barry K.W."/>
            <person name="Condon B.J."/>
            <person name="Copeland A.C."/>
            <person name="Dhillon B."/>
            <person name="Glaser F."/>
            <person name="Hesse C.N."/>
            <person name="Kosti I."/>
            <person name="LaButti K."/>
            <person name="Lindquist E.A."/>
            <person name="Lucas S."/>
            <person name="Salamov A.A."/>
            <person name="Bradshaw R.E."/>
            <person name="Ciuffetti L."/>
            <person name="Hamelin R.C."/>
            <person name="Kema G.H.J."/>
            <person name="Lawrence C."/>
            <person name="Scott J.A."/>
            <person name="Spatafora J.W."/>
            <person name="Turgeon B.G."/>
            <person name="de Wit P.J.G.M."/>
            <person name="Zhong S."/>
            <person name="Goodwin S.B."/>
            <person name="Grigoriev I.V."/>
        </authorList>
    </citation>
    <scope>NUCLEOTIDE SEQUENCE [LARGE SCALE GENOMIC DNA]</scope>
    <source>
        <strain evidence="2">28A</strain>
    </source>
</reference>
<dbReference type="GeneID" id="19398919"/>
<protein>
    <submittedName>
        <fullName evidence="1">Uncharacterized protein</fullName>
    </submittedName>
</protein>
<reference evidence="1 2" key="2">
    <citation type="journal article" date="2013" name="PLoS Genet.">
        <title>Comparative genome structure, secondary metabolite, and effector coding capacity across Cochliobolus pathogens.</title>
        <authorList>
            <person name="Condon B.J."/>
            <person name="Leng Y."/>
            <person name="Wu D."/>
            <person name="Bushley K.E."/>
            <person name="Ohm R.A."/>
            <person name="Otillar R."/>
            <person name="Martin J."/>
            <person name="Schackwitz W."/>
            <person name="Grimwood J."/>
            <person name="MohdZainudin N."/>
            <person name="Xue C."/>
            <person name="Wang R."/>
            <person name="Manning V.A."/>
            <person name="Dhillon B."/>
            <person name="Tu Z.J."/>
            <person name="Steffenson B.J."/>
            <person name="Salamov A."/>
            <person name="Sun H."/>
            <person name="Lowry S."/>
            <person name="LaButti K."/>
            <person name="Han J."/>
            <person name="Copeland A."/>
            <person name="Lindquist E."/>
            <person name="Barry K."/>
            <person name="Schmutz J."/>
            <person name="Baker S.E."/>
            <person name="Ciuffetti L.M."/>
            <person name="Grigoriev I.V."/>
            <person name="Zhong S."/>
            <person name="Turgeon B.G."/>
        </authorList>
    </citation>
    <scope>NUCLEOTIDE SEQUENCE [LARGE SCALE GENOMIC DNA]</scope>
    <source>
        <strain evidence="2">28A</strain>
    </source>
</reference>
<accession>R0JW32</accession>
<dbReference type="RefSeq" id="XP_008027615.1">
    <property type="nucleotide sequence ID" value="XM_008029424.1"/>
</dbReference>
<proteinExistence type="predicted"/>